<dbReference type="RefSeq" id="WP_189770664.1">
    <property type="nucleotide sequence ID" value="NZ_BNCK01000005.1"/>
</dbReference>
<reference evidence="2" key="1">
    <citation type="journal article" date="2014" name="Int. J. Syst. Evol. Microbiol.">
        <title>Complete genome sequence of Corynebacterium casei LMG S-19264T (=DSM 44701T), isolated from a smear-ripened cheese.</title>
        <authorList>
            <consortium name="US DOE Joint Genome Institute (JGI-PGF)"/>
            <person name="Walter F."/>
            <person name="Albersmeier A."/>
            <person name="Kalinowski J."/>
            <person name="Ruckert C."/>
        </authorList>
    </citation>
    <scope>NUCLEOTIDE SEQUENCE</scope>
    <source>
        <strain evidence="2">KCTC 42731</strain>
    </source>
</reference>
<accession>A0A919EL55</accession>
<organism evidence="2 3">
    <name type="scientific">Thalassotalea marina</name>
    <dbReference type="NCBI Taxonomy" id="1673741"/>
    <lineage>
        <taxon>Bacteria</taxon>
        <taxon>Pseudomonadati</taxon>
        <taxon>Pseudomonadota</taxon>
        <taxon>Gammaproteobacteria</taxon>
        <taxon>Alteromonadales</taxon>
        <taxon>Colwelliaceae</taxon>
        <taxon>Thalassotalea</taxon>
    </lineage>
</organism>
<dbReference type="Gene3D" id="3.60.21.10">
    <property type="match status" value="1"/>
</dbReference>
<sequence length="389" mass="44274">MFALLKTNLKHFFITFLLLFAALVSFGIYHGAEAHFNEIHLAYKLGGEGPHAFYQNDQLVVSYVEGDRDTGFKAKNQRYSLDETVNAKVYFPLEDTNFNIKINPTIEIPPAVYEDNQPILALSDIEGNFKAFRDFLINHQVIDTELNWTFGKGHLVLVGDFVDRGKSVTQVLWFIYKLEQAAKAQGGHVHYIIGNHEIKNLQANFYSASEKYLYIASVLGKTQSQLYGDNAFIGRWLMSKNAMERINGHLFVHGGLHPKLAEFNYSIEQVNQIIRQSYRKPYYTPSAQTNESFLISNNTGPAWYRGYFKEDLTQEQVESGLKAFGATAAVVGHTIQWNVNKQYQGKVLAIDVKHPADYETFFPPRSSEGLLIKNGQYFRLLESGDKKSL</sequence>
<dbReference type="Pfam" id="PF00149">
    <property type="entry name" value="Metallophos"/>
    <property type="match status" value="1"/>
</dbReference>
<dbReference type="AlphaFoldDB" id="A0A919EL55"/>
<reference evidence="2" key="2">
    <citation type="submission" date="2020-09" db="EMBL/GenBank/DDBJ databases">
        <authorList>
            <person name="Sun Q."/>
            <person name="Kim S."/>
        </authorList>
    </citation>
    <scope>NUCLEOTIDE SEQUENCE</scope>
    <source>
        <strain evidence="2">KCTC 42731</strain>
    </source>
</reference>
<dbReference type="EMBL" id="BNCK01000005">
    <property type="protein sequence ID" value="GHF94255.1"/>
    <property type="molecule type" value="Genomic_DNA"/>
</dbReference>
<evidence type="ECO:0000259" key="1">
    <source>
        <dbReference type="Pfam" id="PF00149"/>
    </source>
</evidence>
<dbReference type="Proteomes" id="UP000623842">
    <property type="component" value="Unassembled WGS sequence"/>
</dbReference>
<protein>
    <recommendedName>
        <fullName evidence="1">Calcineurin-like phosphoesterase domain-containing protein</fullName>
    </recommendedName>
</protein>
<dbReference type="GO" id="GO:0016787">
    <property type="term" value="F:hydrolase activity"/>
    <property type="evidence" value="ECO:0007669"/>
    <property type="project" value="InterPro"/>
</dbReference>
<gene>
    <name evidence="2" type="ORF">GCM10017161_23120</name>
</gene>
<dbReference type="SUPFAM" id="SSF56300">
    <property type="entry name" value="Metallo-dependent phosphatases"/>
    <property type="match status" value="1"/>
</dbReference>
<feature type="domain" description="Calcineurin-like phosphoesterase" evidence="1">
    <location>
        <begin position="118"/>
        <end position="334"/>
    </location>
</feature>
<evidence type="ECO:0000313" key="3">
    <source>
        <dbReference type="Proteomes" id="UP000623842"/>
    </source>
</evidence>
<dbReference type="InterPro" id="IPR004843">
    <property type="entry name" value="Calcineurin-like_PHP"/>
</dbReference>
<proteinExistence type="predicted"/>
<dbReference type="InterPro" id="IPR029052">
    <property type="entry name" value="Metallo-depent_PP-like"/>
</dbReference>
<evidence type="ECO:0000313" key="2">
    <source>
        <dbReference type="EMBL" id="GHF94255.1"/>
    </source>
</evidence>
<dbReference type="PANTHER" id="PTHR46546:SF4">
    <property type="entry name" value="SHEWANELLA-LIKE PROTEIN PHOSPHATASE 1"/>
    <property type="match status" value="1"/>
</dbReference>
<comment type="caution">
    <text evidence="2">The sequence shown here is derived from an EMBL/GenBank/DDBJ whole genome shotgun (WGS) entry which is preliminary data.</text>
</comment>
<name>A0A919EL55_9GAMM</name>
<dbReference type="PANTHER" id="PTHR46546">
    <property type="entry name" value="SHEWANELLA-LIKE PROTEIN PHOSPHATASE 1"/>
    <property type="match status" value="1"/>
</dbReference>
<keyword evidence="3" id="KW-1185">Reference proteome</keyword>